<organism evidence="1 2">
    <name type="scientific">Gigaspora margarita</name>
    <dbReference type="NCBI Taxonomy" id="4874"/>
    <lineage>
        <taxon>Eukaryota</taxon>
        <taxon>Fungi</taxon>
        <taxon>Fungi incertae sedis</taxon>
        <taxon>Mucoromycota</taxon>
        <taxon>Glomeromycotina</taxon>
        <taxon>Glomeromycetes</taxon>
        <taxon>Diversisporales</taxon>
        <taxon>Gigasporaceae</taxon>
        <taxon>Gigaspora</taxon>
    </lineage>
</organism>
<sequence>NNACQEVTPSANQLHYLPIQARAFSALYQYGHYPVIYDYMIHRSSLADRAL</sequence>
<dbReference type="EMBL" id="CAJVQB010004572">
    <property type="protein sequence ID" value="CAG8639849.1"/>
    <property type="molecule type" value="Genomic_DNA"/>
</dbReference>
<gene>
    <name evidence="1" type="ORF">GMARGA_LOCUS8786</name>
</gene>
<accession>A0ABN7UNH5</accession>
<evidence type="ECO:0000313" key="1">
    <source>
        <dbReference type="EMBL" id="CAG8639849.1"/>
    </source>
</evidence>
<comment type="caution">
    <text evidence="1">The sequence shown here is derived from an EMBL/GenBank/DDBJ whole genome shotgun (WGS) entry which is preliminary data.</text>
</comment>
<feature type="non-terminal residue" evidence="1">
    <location>
        <position position="1"/>
    </location>
</feature>
<evidence type="ECO:0000313" key="2">
    <source>
        <dbReference type="Proteomes" id="UP000789901"/>
    </source>
</evidence>
<proteinExistence type="predicted"/>
<keyword evidence="2" id="KW-1185">Reference proteome</keyword>
<protein>
    <submittedName>
        <fullName evidence="1">25231_t:CDS:1</fullName>
    </submittedName>
</protein>
<reference evidence="1 2" key="1">
    <citation type="submission" date="2021-06" db="EMBL/GenBank/DDBJ databases">
        <authorList>
            <person name="Kallberg Y."/>
            <person name="Tangrot J."/>
            <person name="Rosling A."/>
        </authorList>
    </citation>
    <scope>NUCLEOTIDE SEQUENCE [LARGE SCALE GENOMIC DNA]</scope>
    <source>
        <strain evidence="1 2">120-4 pot B 10/14</strain>
    </source>
</reference>
<name>A0ABN7UNH5_GIGMA</name>
<dbReference type="Proteomes" id="UP000789901">
    <property type="component" value="Unassembled WGS sequence"/>
</dbReference>